<accession>A0A1G6P5N4</accession>
<proteinExistence type="predicted"/>
<reference evidence="5 6" key="2">
    <citation type="submission" date="2016-10" db="EMBL/GenBank/DDBJ databases">
        <authorList>
            <person name="de Groot N.N."/>
        </authorList>
    </citation>
    <scope>NUCLEOTIDE SEQUENCE [LARGE SCALE GENOMIC DNA]</scope>
    <source>
        <strain evidence="5 6">WG7</strain>
    </source>
</reference>
<dbReference type="Pfam" id="PF13464">
    <property type="entry name" value="RodZ_C"/>
    <property type="match status" value="1"/>
</dbReference>
<dbReference type="InterPro" id="IPR010982">
    <property type="entry name" value="Lambda_DNA-bd_dom_sf"/>
</dbReference>
<evidence type="ECO:0000256" key="1">
    <source>
        <dbReference type="SAM" id="MobiDB-lite"/>
    </source>
</evidence>
<dbReference type="InterPro" id="IPR050400">
    <property type="entry name" value="Bact_Cytoskel_RodZ"/>
</dbReference>
<evidence type="ECO:0000313" key="4">
    <source>
        <dbReference type="EMBL" id="SDC74914.1"/>
    </source>
</evidence>
<dbReference type="Proteomes" id="UP000324896">
    <property type="component" value="Unassembled WGS sequence"/>
</dbReference>
<dbReference type="GO" id="GO:0003677">
    <property type="term" value="F:DNA binding"/>
    <property type="evidence" value="ECO:0007669"/>
    <property type="project" value="InterPro"/>
</dbReference>
<dbReference type="InterPro" id="IPR001387">
    <property type="entry name" value="Cro/C1-type_HTH"/>
</dbReference>
<dbReference type="Pfam" id="PF13413">
    <property type="entry name" value="HTH_25"/>
    <property type="match status" value="1"/>
</dbReference>
<reference evidence="4 7" key="1">
    <citation type="submission" date="2016-10" db="EMBL/GenBank/DDBJ databases">
        <authorList>
            <person name="Varghese N."/>
            <person name="Submissions S."/>
        </authorList>
    </citation>
    <scope>NUCLEOTIDE SEQUENCE [LARGE SCALE GENOMIC DNA]</scope>
    <source>
        <strain evidence="4 7">WG10</strain>
    </source>
</reference>
<protein>
    <recommendedName>
        <fullName evidence="3">Cytoskeleton protein RodZ-like C-terminal domain-containing protein</fullName>
    </recommendedName>
</protein>
<keyword evidence="2" id="KW-0472">Membrane</keyword>
<organism evidence="4 7">
    <name type="scientific">Halanaerobium congolense</name>
    <dbReference type="NCBI Taxonomy" id="54121"/>
    <lineage>
        <taxon>Bacteria</taxon>
        <taxon>Bacillati</taxon>
        <taxon>Bacillota</taxon>
        <taxon>Clostridia</taxon>
        <taxon>Halanaerobiales</taxon>
        <taxon>Halanaerobiaceae</taxon>
        <taxon>Halanaerobium</taxon>
    </lineage>
</organism>
<dbReference type="SUPFAM" id="SSF47413">
    <property type="entry name" value="lambda repressor-like DNA-binding domains"/>
    <property type="match status" value="1"/>
</dbReference>
<dbReference type="EMBL" id="FNEH01000007">
    <property type="protein sequence ID" value="SDI49219.1"/>
    <property type="molecule type" value="Genomic_DNA"/>
</dbReference>
<name>A0A1G6P5N4_9FIRM</name>
<feature type="transmembrane region" description="Helical" evidence="2">
    <location>
        <begin position="110"/>
        <end position="132"/>
    </location>
</feature>
<keyword evidence="2" id="KW-0812">Transmembrane</keyword>
<dbReference type="Gene3D" id="1.10.260.40">
    <property type="entry name" value="lambda repressor-like DNA-binding domains"/>
    <property type="match status" value="1"/>
</dbReference>
<dbReference type="CDD" id="cd00093">
    <property type="entry name" value="HTH_XRE"/>
    <property type="match status" value="1"/>
</dbReference>
<dbReference type="InterPro" id="IPR025194">
    <property type="entry name" value="RodZ-like_C"/>
</dbReference>
<sequence>MEDIELGTLLKKARQEKGLTLDDIQERTKIRKKYLEAIEANNFDILPGKVYLKVFIKGYAREVDINYKELLNYYPVLNIKEEKTNNLHKDYLDGNKVSHKIKRNNSRKKSIFKIIFIVIAALFLTAAAVYTFQYFSDSGIRLLNQNNNEEQQIVNQGAEIVENEESNMEANNKQSAADNQAEMEVDQNSILDESTASNEQSDNQNDILNSINADILSNQNPEIINQNNFNNTAEIDDLETDEINQEAVNNDLDAEANNEAQNTAENIPDTEENQQLTEADRNIVFKANDTVWVNVRLDGESAFSGILEAGDSREFEIDNQLYIKIGNASAITALVNGEERGPWGGTGGIAELEFTAADEGIQINNLRE</sequence>
<dbReference type="RefSeq" id="WP_089716604.1">
    <property type="nucleotide sequence ID" value="NZ_FMYT01000013.1"/>
</dbReference>
<dbReference type="PANTHER" id="PTHR34475:SF1">
    <property type="entry name" value="CYTOSKELETON PROTEIN RODZ"/>
    <property type="match status" value="1"/>
</dbReference>
<evidence type="ECO:0000313" key="6">
    <source>
        <dbReference type="Proteomes" id="UP000198945"/>
    </source>
</evidence>
<gene>
    <name evidence="4" type="ORF">SAMN04488597_11320</name>
    <name evidence="5" type="ORF">SAMN04515654_10764</name>
</gene>
<evidence type="ECO:0000256" key="2">
    <source>
        <dbReference type="SAM" id="Phobius"/>
    </source>
</evidence>
<evidence type="ECO:0000313" key="5">
    <source>
        <dbReference type="EMBL" id="SDI49219.1"/>
    </source>
</evidence>
<evidence type="ECO:0000259" key="3">
    <source>
        <dbReference type="Pfam" id="PF13464"/>
    </source>
</evidence>
<feature type="compositionally biased region" description="Polar residues" evidence="1">
    <location>
        <begin position="168"/>
        <end position="178"/>
    </location>
</feature>
<dbReference type="PANTHER" id="PTHR34475">
    <property type="match status" value="1"/>
</dbReference>
<dbReference type="Proteomes" id="UP000198945">
    <property type="component" value="Unassembled WGS sequence"/>
</dbReference>
<feature type="domain" description="Cytoskeleton protein RodZ-like C-terminal" evidence="3">
    <location>
        <begin position="284"/>
        <end position="351"/>
    </location>
</feature>
<evidence type="ECO:0000313" key="7">
    <source>
        <dbReference type="Proteomes" id="UP000324896"/>
    </source>
</evidence>
<feature type="region of interest" description="Disordered" evidence="1">
    <location>
        <begin position="165"/>
        <end position="184"/>
    </location>
</feature>
<dbReference type="AlphaFoldDB" id="A0A1G6P5N4"/>
<dbReference type="EMBL" id="FMYT01000013">
    <property type="protein sequence ID" value="SDC74914.1"/>
    <property type="molecule type" value="Genomic_DNA"/>
</dbReference>
<keyword evidence="2" id="KW-1133">Transmembrane helix</keyword>